<organism evidence="1 2">
    <name type="scientific">Bacteroides cellulosilyticus DSM 14838</name>
    <dbReference type="NCBI Taxonomy" id="537012"/>
    <lineage>
        <taxon>Bacteria</taxon>
        <taxon>Pseudomonadati</taxon>
        <taxon>Bacteroidota</taxon>
        <taxon>Bacteroidia</taxon>
        <taxon>Bacteroidales</taxon>
        <taxon>Bacteroidaceae</taxon>
        <taxon>Bacteroides</taxon>
    </lineage>
</organism>
<dbReference type="HOGENOM" id="CLU_3195855_0_0_10"/>
<comment type="caution">
    <text evidence="1">The sequence shown here is derived from an EMBL/GenBank/DDBJ whole genome shotgun (WGS) entry which is preliminary data.</text>
</comment>
<evidence type="ECO:0000313" key="2">
    <source>
        <dbReference type="Proteomes" id="UP000003711"/>
    </source>
</evidence>
<dbReference type="AlphaFoldDB" id="E2NKV9"/>
<proteinExistence type="predicted"/>
<name>E2NKV9_9BACE</name>
<dbReference type="Proteomes" id="UP000003711">
    <property type="component" value="Unassembled WGS sequence"/>
</dbReference>
<protein>
    <submittedName>
        <fullName evidence="1">Uncharacterized protein</fullName>
    </submittedName>
</protein>
<gene>
    <name evidence="1" type="ORF">BACCELL_04953</name>
</gene>
<dbReference type="EMBL" id="ACCH01000400">
    <property type="protein sequence ID" value="EEF87447.1"/>
    <property type="molecule type" value="Genomic_DNA"/>
</dbReference>
<accession>E2NKV9</accession>
<reference evidence="1 2" key="2">
    <citation type="submission" date="2009-01" db="EMBL/GenBank/DDBJ databases">
        <title>Draft genome sequence of Bacteroides cellulosilyticus (DSM 14838).</title>
        <authorList>
            <person name="Sudarsanam P."/>
            <person name="Ley R."/>
            <person name="Guruge J."/>
            <person name="Turnbaugh P.J."/>
            <person name="Mahowald M."/>
            <person name="Liep D."/>
            <person name="Gordon J."/>
        </authorList>
    </citation>
    <scope>NUCLEOTIDE SEQUENCE [LARGE SCALE GENOMIC DNA]</scope>
    <source>
        <strain evidence="1 2">DSM 14838</strain>
    </source>
</reference>
<reference evidence="1 2" key="1">
    <citation type="submission" date="2008-12" db="EMBL/GenBank/DDBJ databases">
        <authorList>
            <person name="Fulton L."/>
            <person name="Clifton S."/>
            <person name="Fulton B."/>
            <person name="Xu J."/>
            <person name="Minx P."/>
            <person name="Pepin K.H."/>
            <person name="Johnson M."/>
            <person name="Bhonagiri V."/>
            <person name="Nash W.E."/>
            <person name="Mardis E.R."/>
            <person name="Wilson R.K."/>
        </authorList>
    </citation>
    <scope>NUCLEOTIDE SEQUENCE [LARGE SCALE GENOMIC DNA]</scope>
    <source>
        <strain evidence="1 2">DSM 14838</strain>
    </source>
</reference>
<evidence type="ECO:0000313" key="1">
    <source>
        <dbReference type="EMBL" id="EEF87447.1"/>
    </source>
</evidence>
<sequence>MIALIISVLCLIKRLKLLLFHSFPPYCFLLSDTFALFLHRGDKCM</sequence>